<reference evidence="2 3" key="1">
    <citation type="submission" date="2017-10" db="EMBL/GenBank/DDBJ databases">
        <title>Novel microbial diversity and functional potential in the marine mammal oral microbiome.</title>
        <authorList>
            <person name="Dudek N.K."/>
            <person name="Sun C.L."/>
            <person name="Burstein D."/>
            <person name="Kantor R.S."/>
            <person name="Aliaga Goltsman D.S."/>
            <person name="Bik E.M."/>
            <person name="Thomas B.C."/>
            <person name="Banfield J.F."/>
            <person name="Relman D.A."/>
        </authorList>
    </citation>
    <scope>NUCLEOTIDE SEQUENCE [LARGE SCALE GENOMIC DNA]</scope>
    <source>
        <strain evidence="2">DOLJORAL78_47_202</strain>
    </source>
</reference>
<organism evidence="2 3">
    <name type="scientific">Desulfobacter postgatei</name>
    <dbReference type="NCBI Taxonomy" id="2293"/>
    <lineage>
        <taxon>Bacteria</taxon>
        <taxon>Pseudomonadati</taxon>
        <taxon>Thermodesulfobacteriota</taxon>
        <taxon>Desulfobacteria</taxon>
        <taxon>Desulfobacterales</taxon>
        <taxon>Desulfobacteraceae</taxon>
        <taxon>Desulfobacter</taxon>
    </lineage>
</organism>
<accession>A0A2G6MSL0</accession>
<evidence type="ECO:0000313" key="2">
    <source>
        <dbReference type="EMBL" id="PIE62946.1"/>
    </source>
</evidence>
<gene>
    <name evidence="2" type="ORF">CSA25_02535</name>
</gene>
<sequence>MTCIEKICLYLALAGAVILFLMFFFSTRGVMDYHQLKSRQEELEARTAIAVRQNSKLEKEILRLKTDIEYIRHLAKHEHEMAARNELVFKEKPKPENQGAEK</sequence>
<keyword evidence="1" id="KW-0812">Transmembrane</keyword>
<evidence type="ECO:0000313" key="3">
    <source>
        <dbReference type="Proteomes" id="UP000231203"/>
    </source>
</evidence>
<keyword evidence="1" id="KW-1133">Transmembrane helix</keyword>
<dbReference type="AlphaFoldDB" id="A0A2G6MSL0"/>
<dbReference type="InterPro" id="IPR007060">
    <property type="entry name" value="FtsL/DivIC"/>
</dbReference>
<comment type="caution">
    <text evidence="2">The sequence shown here is derived from an EMBL/GenBank/DDBJ whole genome shotgun (WGS) entry which is preliminary data.</text>
</comment>
<proteinExistence type="predicted"/>
<feature type="transmembrane region" description="Helical" evidence="1">
    <location>
        <begin position="7"/>
        <end position="25"/>
    </location>
</feature>
<evidence type="ECO:0000256" key="1">
    <source>
        <dbReference type="SAM" id="Phobius"/>
    </source>
</evidence>
<dbReference type="Proteomes" id="UP000231203">
    <property type="component" value="Unassembled WGS sequence"/>
</dbReference>
<dbReference type="EMBL" id="PDTI01000024">
    <property type="protein sequence ID" value="PIE62946.1"/>
    <property type="molecule type" value="Genomic_DNA"/>
</dbReference>
<keyword evidence="1" id="KW-0472">Membrane</keyword>
<name>A0A2G6MSL0_9BACT</name>
<dbReference type="Pfam" id="PF04977">
    <property type="entry name" value="DivIC"/>
    <property type="match status" value="1"/>
</dbReference>
<protein>
    <submittedName>
        <fullName evidence="2">Septum formation initiator</fullName>
    </submittedName>
</protein>